<dbReference type="PANTHER" id="PTHR33110">
    <property type="entry name" value="F-BOX/KELCH-REPEAT PROTEIN-RELATED"/>
    <property type="match status" value="1"/>
</dbReference>
<dbReference type="AlphaFoldDB" id="A0A8T0VP17"/>
<evidence type="ECO:0000313" key="2">
    <source>
        <dbReference type="EMBL" id="KAG2637000.1"/>
    </source>
</evidence>
<feature type="domain" description="KIB1-4 beta-propeller" evidence="1">
    <location>
        <begin position="37"/>
        <end position="297"/>
    </location>
</feature>
<dbReference type="InterPro" id="IPR005174">
    <property type="entry name" value="KIB1-4_b-propeller"/>
</dbReference>
<proteinExistence type="predicted"/>
<accession>A0A8T0VP17</accession>
<name>A0A8T0VP17_PANVG</name>
<gene>
    <name evidence="2" type="ORF">PVAP13_2NG482200</name>
</gene>
<dbReference type="OrthoDB" id="583626at2759"/>
<comment type="caution">
    <text evidence="2">The sequence shown here is derived from an EMBL/GenBank/DDBJ whole genome shotgun (WGS) entry which is preliminary data.</text>
</comment>
<evidence type="ECO:0000313" key="3">
    <source>
        <dbReference type="Proteomes" id="UP000823388"/>
    </source>
</evidence>
<keyword evidence="3" id="KW-1185">Reference proteome</keyword>
<protein>
    <recommendedName>
        <fullName evidence="1">KIB1-4 beta-propeller domain-containing protein</fullName>
    </recommendedName>
</protein>
<reference evidence="2" key="1">
    <citation type="submission" date="2020-05" db="EMBL/GenBank/DDBJ databases">
        <title>WGS assembly of Panicum virgatum.</title>
        <authorList>
            <person name="Lovell J.T."/>
            <person name="Jenkins J."/>
            <person name="Shu S."/>
            <person name="Juenger T.E."/>
            <person name="Schmutz J."/>
        </authorList>
    </citation>
    <scope>NUCLEOTIDE SEQUENCE</scope>
    <source>
        <strain evidence="2">AP13</strain>
    </source>
</reference>
<dbReference type="EMBL" id="CM029040">
    <property type="protein sequence ID" value="KAG2637000.1"/>
    <property type="molecule type" value="Genomic_DNA"/>
</dbReference>
<organism evidence="2 3">
    <name type="scientific">Panicum virgatum</name>
    <name type="common">Blackwell switchgrass</name>
    <dbReference type="NCBI Taxonomy" id="38727"/>
    <lineage>
        <taxon>Eukaryota</taxon>
        <taxon>Viridiplantae</taxon>
        <taxon>Streptophyta</taxon>
        <taxon>Embryophyta</taxon>
        <taxon>Tracheophyta</taxon>
        <taxon>Spermatophyta</taxon>
        <taxon>Magnoliopsida</taxon>
        <taxon>Liliopsida</taxon>
        <taxon>Poales</taxon>
        <taxon>Poaceae</taxon>
        <taxon>PACMAD clade</taxon>
        <taxon>Panicoideae</taxon>
        <taxon>Panicodae</taxon>
        <taxon>Paniceae</taxon>
        <taxon>Panicinae</taxon>
        <taxon>Panicum</taxon>
        <taxon>Panicum sect. Hiantes</taxon>
    </lineage>
</organism>
<dbReference type="Proteomes" id="UP000823388">
    <property type="component" value="Chromosome 2N"/>
</dbReference>
<sequence>MPPLELLCHTALPTSTCATQHCLPPPVPCLAFPDGTFFSLPHREAFQFPESMGYHSSCGEWLVFLCDVTYSLKNPFSKVTLTLPKLSCLCPIEEPEEIVNLTVTLEGKMPQESLDMDAEMSVYKLVVCSSLLAAAIINLGPMYTIALCRPGADSWFVSRLLRRDQLIDMMFYRGKLFVLDEFNNLLAIDVGEDNDNGKLRISQVECLIETRSITIFMPNGVSYINDVLVESHGALLMIRTTFFGMPSDDNTGCMSTKPVGIQFKVFEADFHSSRWVGVTSLGDDHTLYISQSYSRSLCVCLSTS</sequence>
<evidence type="ECO:0000259" key="1">
    <source>
        <dbReference type="Pfam" id="PF03478"/>
    </source>
</evidence>
<dbReference type="Pfam" id="PF03478">
    <property type="entry name" value="Beta-prop_KIB1-4"/>
    <property type="match status" value="1"/>
</dbReference>
<dbReference type="PANTHER" id="PTHR33110:SF43">
    <property type="entry name" value="F-BOX DOMAIN-CONTAINING PROTEIN"/>
    <property type="match status" value="1"/>
</dbReference>